<dbReference type="InterPro" id="IPR009057">
    <property type="entry name" value="Homeodomain-like_sf"/>
</dbReference>
<dbReference type="EMBL" id="PVTF01000002">
    <property type="protein sequence ID" value="PRY44640.1"/>
    <property type="molecule type" value="Genomic_DNA"/>
</dbReference>
<keyword evidence="7" id="KW-1185">Reference proteome</keyword>
<evidence type="ECO:0000256" key="2">
    <source>
        <dbReference type="ARBA" id="ARBA00023125"/>
    </source>
</evidence>
<dbReference type="GO" id="GO:0003700">
    <property type="term" value="F:DNA-binding transcription factor activity"/>
    <property type="evidence" value="ECO:0007669"/>
    <property type="project" value="TreeGrafter"/>
</dbReference>
<protein>
    <submittedName>
        <fullName evidence="6">TetR family transcriptional regulator</fullName>
    </submittedName>
</protein>
<dbReference type="Pfam" id="PF13305">
    <property type="entry name" value="TetR_C_33"/>
    <property type="match status" value="1"/>
</dbReference>
<comment type="caution">
    <text evidence="6">The sequence shown here is derived from an EMBL/GenBank/DDBJ whole genome shotgun (WGS) entry which is preliminary data.</text>
</comment>
<dbReference type="GO" id="GO:0000976">
    <property type="term" value="F:transcription cis-regulatory region binding"/>
    <property type="evidence" value="ECO:0007669"/>
    <property type="project" value="TreeGrafter"/>
</dbReference>
<proteinExistence type="predicted"/>
<dbReference type="InterPro" id="IPR025996">
    <property type="entry name" value="MT1864/Rv1816-like_C"/>
</dbReference>
<accession>A0A2T0TG44</accession>
<dbReference type="InterPro" id="IPR036271">
    <property type="entry name" value="Tet_transcr_reg_TetR-rel_C_sf"/>
</dbReference>
<evidence type="ECO:0000256" key="1">
    <source>
        <dbReference type="ARBA" id="ARBA00023015"/>
    </source>
</evidence>
<dbReference type="SUPFAM" id="SSF48498">
    <property type="entry name" value="Tetracyclin repressor-like, C-terminal domain"/>
    <property type="match status" value="1"/>
</dbReference>
<evidence type="ECO:0000256" key="3">
    <source>
        <dbReference type="ARBA" id="ARBA00023163"/>
    </source>
</evidence>
<dbReference type="InterPro" id="IPR050109">
    <property type="entry name" value="HTH-type_TetR-like_transc_reg"/>
</dbReference>
<keyword evidence="1" id="KW-0805">Transcription regulation</keyword>
<gene>
    <name evidence="6" type="ORF">CLV43_102205</name>
</gene>
<sequence length="211" mass="22285">MSTAAGSPRPRARNRRGEGGLLRAEILAVATALLDAGGDPRAVTLRAVARGVGIAAPSIYPHFLDQSAIVLAVVQQAFAELCEWLRSAVDAAGEDPRTRLHALCRAYLDFARTHPERYRLMFGGAWMPAADSGITPDQLAELGAGTLRLVADAMTACVDAGCCTSEDPDADAVALWVGLHGLAHQRAIATSFPWPADITERLAVPLSHLVA</sequence>
<dbReference type="PANTHER" id="PTHR30055">
    <property type="entry name" value="HTH-TYPE TRANSCRIPTIONAL REGULATOR RUTR"/>
    <property type="match status" value="1"/>
</dbReference>
<dbReference type="SUPFAM" id="SSF46689">
    <property type="entry name" value="Homeodomain-like"/>
    <property type="match status" value="1"/>
</dbReference>
<dbReference type="PANTHER" id="PTHR30055:SF234">
    <property type="entry name" value="HTH-TYPE TRANSCRIPTIONAL REGULATOR BETI"/>
    <property type="match status" value="1"/>
</dbReference>
<dbReference type="InterPro" id="IPR001647">
    <property type="entry name" value="HTH_TetR"/>
</dbReference>
<name>A0A2T0TG44_9PSEU</name>
<feature type="domain" description="HTH tetR-type" evidence="5">
    <location>
        <begin position="20"/>
        <end position="81"/>
    </location>
</feature>
<dbReference type="Gene3D" id="1.10.357.10">
    <property type="entry name" value="Tetracycline Repressor, domain 2"/>
    <property type="match status" value="1"/>
</dbReference>
<dbReference type="OrthoDB" id="8222629at2"/>
<keyword evidence="3" id="KW-0804">Transcription</keyword>
<evidence type="ECO:0000313" key="7">
    <source>
        <dbReference type="Proteomes" id="UP000239494"/>
    </source>
</evidence>
<organism evidence="6 7">
    <name type="scientific">Umezawaea tangerina</name>
    <dbReference type="NCBI Taxonomy" id="84725"/>
    <lineage>
        <taxon>Bacteria</taxon>
        <taxon>Bacillati</taxon>
        <taxon>Actinomycetota</taxon>
        <taxon>Actinomycetes</taxon>
        <taxon>Pseudonocardiales</taxon>
        <taxon>Pseudonocardiaceae</taxon>
        <taxon>Umezawaea</taxon>
    </lineage>
</organism>
<feature type="DNA-binding region" description="H-T-H motif" evidence="4">
    <location>
        <begin position="44"/>
        <end position="63"/>
    </location>
</feature>
<keyword evidence="2 4" id="KW-0238">DNA-binding</keyword>
<evidence type="ECO:0000256" key="4">
    <source>
        <dbReference type="PROSITE-ProRule" id="PRU00335"/>
    </source>
</evidence>
<dbReference type="Proteomes" id="UP000239494">
    <property type="component" value="Unassembled WGS sequence"/>
</dbReference>
<reference evidence="6 7" key="1">
    <citation type="submission" date="2018-03" db="EMBL/GenBank/DDBJ databases">
        <title>Genomic Encyclopedia of Archaeal and Bacterial Type Strains, Phase II (KMG-II): from individual species to whole genera.</title>
        <authorList>
            <person name="Goeker M."/>
        </authorList>
    </citation>
    <scope>NUCLEOTIDE SEQUENCE [LARGE SCALE GENOMIC DNA]</scope>
    <source>
        <strain evidence="6 7">DSM 44720</strain>
    </source>
</reference>
<dbReference type="PROSITE" id="PS50977">
    <property type="entry name" value="HTH_TETR_2"/>
    <property type="match status" value="1"/>
</dbReference>
<dbReference type="AlphaFoldDB" id="A0A2T0TG44"/>
<evidence type="ECO:0000313" key="6">
    <source>
        <dbReference type="EMBL" id="PRY44640.1"/>
    </source>
</evidence>
<evidence type="ECO:0000259" key="5">
    <source>
        <dbReference type="PROSITE" id="PS50977"/>
    </source>
</evidence>